<dbReference type="EMBL" id="ACCL02000011">
    <property type="protein sequence ID" value="EET60315.1"/>
    <property type="molecule type" value="Genomic_DNA"/>
</dbReference>
<keyword evidence="2" id="KW-1185">Reference proteome</keyword>
<comment type="caution">
    <text evidence="1">The sequence shown here is derived from an EMBL/GenBank/DDBJ whole genome shotgun (WGS) entry which is preliminary data.</text>
</comment>
<gene>
    <name evidence="1" type="ORF">BRYFOR_07511</name>
</gene>
<reference evidence="1" key="1">
    <citation type="submission" date="2009-07" db="EMBL/GenBank/DDBJ databases">
        <authorList>
            <person name="Weinstock G."/>
            <person name="Sodergren E."/>
            <person name="Clifton S."/>
            <person name="Fulton L."/>
            <person name="Fulton B."/>
            <person name="Courtney L."/>
            <person name="Fronick C."/>
            <person name="Harrison M."/>
            <person name="Strong C."/>
            <person name="Farmer C."/>
            <person name="Delahaunty K."/>
            <person name="Markovic C."/>
            <person name="Hall O."/>
            <person name="Minx P."/>
            <person name="Tomlinson C."/>
            <person name="Mitreva M."/>
            <person name="Nelson J."/>
            <person name="Hou S."/>
            <person name="Wollam A."/>
            <person name="Pepin K.H."/>
            <person name="Johnson M."/>
            <person name="Bhonagiri V."/>
            <person name="Nash W.E."/>
            <person name="Warren W."/>
            <person name="Chinwalla A."/>
            <person name="Mardis E.R."/>
            <person name="Wilson R.K."/>
        </authorList>
    </citation>
    <scope>NUCLEOTIDE SEQUENCE [LARGE SCALE GENOMIC DNA]</scope>
    <source>
        <strain evidence="1">DSM 14469</strain>
    </source>
</reference>
<dbReference type="Proteomes" id="UP000005561">
    <property type="component" value="Unassembled WGS sequence"/>
</dbReference>
<name>C6LFV1_9FIRM</name>
<protein>
    <submittedName>
        <fullName evidence="1">Uncharacterized protein</fullName>
    </submittedName>
</protein>
<organism evidence="1 2">
    <name type="scientific">Marvinbryantia formatexigens DSM 14469</name>
    <dbReference type="NCBI Taxonomy" id="478749"/>
    <lineage>
        <taxon>Bacteria</taxon>
        <taxon>Bacillati</taxon>
        <taxon>Bacillota</taxon>
        <taxon>Clostridia</taxon>
        <taxon>Lachnospirales</taxon>
        <taxon>Lachnospiraceae</taxon>
        <taxon>Marvinbryantia</taxon>
    </lineage>
</organism>
<sequence>MAFQKDRDALDGAIYAIEALARLDIYKKQNGGISTMSEKVKVTLEMPGGVKKELTDDTVICFTVEQAKEFMSGRAKLVEAKAVSMGQDIPEPIFAPTIGALVGNYLEMSPNSGGKVTTSYNLHTVAELLEKKSEELRKQVTPEEVEDSLQEALKSLFETLRR</sequence>
<dbReference type="AlphaFoldDB" id="C6LFV1"/>
<evidence type="ECO:0000313" key="1">
    <source>
        <dbReference type="EMBL" id="EET60315.1"/>
    </source>
</evidence>
<dbReference type="STRING" id="168384.SAMN05660368_03668"/>
<proteinExistence type="predicted"/>
<accession>C6LFV1</accession>
<evidence type="ECO:0000313" key="2">
    <source>
        <dbReference type="Proteomes" id="UP000005561"/>
    </source>
</evidence>